<keyword evidence="3" id="KW-0175">Coiled coil</keyword>
<evidence type="ECO:0000256" key="1">
    <source>
        <dbReference type="ARBA" id="ARBA00003416"/>
    </source>
</evidence>
<gene>
    <name evidence="6" type="ORF">A3F54_05700</name>
</gene>
<evidence type="ECO:0000256" key="3">
    <source>
        <dbReference type="ARBA" id="ARBA00023054"/>
    </source>
</evidence>
<keyword evidence="4" id="KW-0233">DNA recombination</keyword>
<dbReference type="GO" id="GO:0006310">
    <property type="term" value="P:DNA recombination"/>
    <property type="evidence" value="ECO:0007669"/>
    <property type="project" value="UniProtKB-KW"/>
</dbReference>
<evidence type="ECO:0000256" key="5">
    <source>
        <dbReference type="SAM" id="Phobius"/>
    </source>
</evidence>
<evidence type="ECO:0000313" key="6">
    <source>
        <dbReference type="EMBL" id="OGY84572.1"/>
    </source>
</evidence>
<dbReference type="AlphaFoldDB" id="A0A1G2B5Z9"/>
<comment type="caution">
    <text evidence="6">The sequence shown here is derived from an EMBL/GenBank/DDBJ whole genome shotgun (WGS) entry which is preliminary data.</text>
</comment>
<dbReference type="EMBL" id="MHKD01000013">
    <property type="protein sequence ID" value="OGY84572.1"/>
    <property type="molecule type" value="Genomic_DNA"/>
</dbReference>
<protein>
    <recommendedName>
        <fullName evidence="8">DNA recombination protein RmuC</fullName>
    </recommendedName>
</protein>
<keyword evidence="5" id="KW-0812">Transmembrane</keyword>
<evidence type="ECO:0000256" key="2">
    <source>
        <dbReference type="ARBA" id="ARBA00009840"/>
    </source>
</evidence>
<organism evidence="6 7">
    <name type="scientific">Candidatus Kerfeldbacteria bacterium RIFCSPHIGHO2_12_FULL_48_17</name>
    <dbReference type="NCBI Taxonomy" id="1798542"/>
    <lineage>
        <taxon>Bacteria</taxon>
        <taxon>Candidatus Kerfeldiibacteriota</taxon>
    </lineage>
</organism>
<name>A0A1G2B5Z9_9BACT</name>
<dbReference type="STRING" id="1798542.A3F54_05700"/>
<feature type="transmembrane region" description="Helical" evidence="5">
    <location>
        <begin position="6"/>
        <end position="23"/>
    </location>
</feature>
<comment type="function">
    <text evidence="1">Involved in DNA recombination.</text>
</comment>
<keyword evidence="5" id="KW-0472">Membrane</keyword>
<evidence type="ECO:0000256" key="4">
    <source>
        <dbReference type="ARBA" id="ARBA00023172"/>
    </source>
</evidence>
<reference evidence="6 7" key="1">
    <citation type="journal article" date="2016" name="Nat. Commun.">
        <title>Thousands of microbial genomes shed light on interconnected biogeochemical processes in an aquifer system.</title>
        <authorList>
            <person name="Anantharaman K."/>
            <person name="Brown C.T."/>
            <person name="Hug L.A."/>
            <person name="Sharon I."/>
            <person name="Castelle C.J."/>
            <person name="Probst A.J."/>
            <person name="Thomas B.C."/>
            <person name="Singh A."/>
            <person name="Wilkins M.J."/>
            <person name="Karaoz U."/>
            <person name="Brodie E.L."/>
            <person name="Williams K.H."/>
            <person name="Hubbard S.S."/>
            <person name="Banfield J.F."/>
        </authorList>
    </citation>
    <scope>NUCLEOTIDE SEQUENCE [LARGE SCALE GENOMIC DNA]</scope>
</reference>
<accession>A0A1G2B5Z9</accession>
<dbReference type="PANTHER" id="PTHR30563:SF0">
    <property type="entry name" value="DNA RECOMBINATION PROTEIN RMUC"/>
    <property type="match status" value="1"/>
</dbReference>
<dbReference type="Proteomes" id="UP000176952">
    <property type="component" value="Unassembled WGS sequence"/>
</dbReference>
<dbReference type="Pfam" id="PF02646">
    <property type="entry name" value="RmuC"/>
    <property type="match status" value="1"/>
</dbReference>
<dbReference type="PANTHER" id="PTHR30563">
    <property type="entry name" value="DNA RECOMBINATION PROTEIN RMUC"/>
    <property type="match status" value="1"/>
</dbReference>
<dbReference type="InterPro" id="IPR003798">
    <property type="entry name" value="DNA_recombination_RmuC"/>
</dbReference>
<proteinExistence type="inferred from homology"/>
<keyword evidence="5" id="KW-1133">Transmembrane helix</keyword>
<evidence type="ECO:0000313" key="7">
    <source>
        <dbReference type="Proteomes" id="UP000176952"/>
    </source>
</evidence>
<evidence type="ECO:0008006" key="8">
    <source>
        <dbReference type="Google" id="ProtNLM"/>
    </source>
</evidence>
<sequence length="373" mass="42465">METLLIILAIALLIGIIAVIFLLQRNHKAAQTPPDDQSQKLMLDLLENVRREVQQTSGQHRQETQARLDTISQQVQQGLTSSSKAVAEQFRQSTEIIKDITGRLSKLDSTNQQVLGFAQQMQNLENILKNPKHRGILGEYFLENMLNNVLQPRQYKMQYAFKNGEIVDAAIFYREQIIPVDSKFSLEKYNRIIETQNPDERVRLEKEFHNDVKLRIDETSKYIRPQEGTTDFAFMFIPAEGIYNSLLSQRVGTVAATAQDMREYAFKKKVIIVSPTTFYAYLQTVLQGLKGAQTEKNIQVIVKRIDDLGRHLTQYQEYFNKLGGHLGTTVSSYNRAAKELGKVDKDVVKITEGASGGEIAVQLLDKPELLDED</sequence>
<comment type="similarity">
    <text evidence="2">Belongs to the RmuC family.</text>
</comment>